<name>A0ABP4JFP3_9MICO</name>
<organism evidence="3 4">
    <name type="scientific">Agrococcus citreus</name>
    <dbReference type="NCBI Taxonomy" id="84643"/>
    <lineage>
        <taxon>Bacteria</taxon>
        <taxon>Bacillati</taxon>
        <taxon>Actinomycetota</taxon>
        <taxon>Actinomycetes</taxon>
        <taxon>Micrococcales</taxon>
        <taxon>Microbacteriaceae</taxon>
        <taxon>Agrococcus</taxon>
    </lineage>
</organism>
<proteinExistence type="predicted"/>
<keyword evidence="2" id="KW-1133">Transmembrane helix</keyword>
<feature type="transmembrane region" description="Helical" evidence="2">
    <location>
        <begin position="45"/>
        <end position="66"/>
    </location>
</feature>
<dbReference type="RefSeq" id="WP_343917707.1">
    <property type="nucleotide sequence ID" value="NZ_BAAAKK010000001.1"/>
</dbReference>
<keyword evidence="2" id="KW-0472">Membrane</keyword>
<evidence type="ECO:0000313" key="4">
    <source>
        <dbReference type="Proteomes" id="UP001501266"/>
    </source>
</evidence>
<evidence type="ECO:0000256" key="1">
    <source>
        <dbReference type="SAM" id="MobiDB-lite"/>
    </source>
</evidence>
<accession>A0ABP4JFP3</accession>
<evidence type="ECO:0000313" key="3">
    <source>
        <dbReference type="EMBL" id="GAA1420022.1"/>
    </source>
</evidence>
<sequence>MRDRVDDGTGQEPARTAAADDPRRAVEPEAPEASVAPARRRRRRWFVGGAALAVAAIAITGSIVSWSSQSSAETLAHRIEAWHAEHGRAGCELDVRIVSAVGLQQRAEDVLRAAEHVPSAETLLGERERTVFGERREALLRTLADGGFVTDDDRAVARTWQARAAAAADPTSFDVLAACLEDTAARRTPLKQVAPDQAPDLERELRALGDPRDFDDARIDRLEAAIGQLLPATVAIAQSRVDLASLEADLPLVPQQALASVRDADAHLRALLELVGGAHSPADVLDLVEGLAMHVAAGWVAEAWQLEAAGDLDAASACAASAASSRAAIAQAAPRPITDRGPAGPLLARPPLSEPPPLTTPEPTPSVGPEGGAWGPVDPGPSAPAPSDPVPSEPAPVEPGPIEPGPTEPAPTDPAPELGYPPAPDPSLAPGDPTPAPSPEPSPGS</sequence>
<dbReference type="EMBL" id="BAAAKK010000001">
    <property type="protein sequence ID" value="GAA1420022.1"/>
    <property type="molecule type" value="Genomic_DNA"/>
</dbReference>
<feature type="compositionally biased region" description="Basic and acidic residues" evidence="1">
    <location>
        <begin position="18"/>
        <end position="27"/>
    </location>
</feature>
<protein>
    <recommendedName>
        <fullName evidence="5">DUF4439 domain-containing protein</fullName>
    </recommendedName>
</protein>
<keyword evidence="2" id="KW-0812">Transmembrane</keyword>
<comment type="caution">
    <text evidence="3">The sequence shown here is derived from an EMBL/GenBank/DDBJ whole genome shotgun (WGS) entry which is preliminary data.</text>
</comment>
<feature type="region of interest" description="Disordered" evidence="1">
    <location>
        <begin position="1"/>
        <end position="37"/>
    </location>
</feature>
<reference evidence="4" key="1">
    <citation type="journal article" date="2019" name="Int. J. Syst. Evol. Microbiol.">
        <title>The Global Catalogue of Microorganisms (GCM) 10K type strain sequencing project: providing services to taxonomists for standard genome sequencing and annotation.</title>
        <authorList>
            <consortium name="The Broad Institute Genomics Platform"/>
            <consortium name="The Broad Institute Genome Sequencing Center for Infectious Disease"/>
            <person name="Wu L."/>
            <person name="Ma J."/>
        </authorList>
    </citation>
    <scope>NUCLEOTIDE SEQUENCE [LARGE SCALE GENOMIC DNA]</scope>
    <source>
        <strain evidence="4">JCM 12398</strain>
    </source>
</reference>
<feature type="region of interest" description="Disordered" evidence="1">
    <location>
        <begin position="331"/>
        <end position="445"/>
    </location>
</feature>
<gene>
    <name evidence="3" type="ORF">GCM10009640_08800</name>
</gene>
<feature type="compositionally biased region" description="Pro residues" evidence="1">
    <location>
        <begin position="378"/>
        <end position="445"/>
    </location>
</feature>
<evidence type="ECO:0008006" key="5">
    <source>
        <dbReference type="Google" id="ProtNLM"/>
    </source>
</evidence>
<feature type="compositionally biased region" description="Low complexity" evidence="1">
    <location>
        <begin position="340"/>
        <end position="351"/>
    </location>
</feature>
<dbReference type="Proteomes" id="UP001501266">
    <property type="component" value="Unassembled WGS sequence"/>
</dbReference>
<feature type="compositionally biased region" description="Pro residues" evidence="1">
    <location>
        <begin position="352"/>
        <end position="366"/>
    </location>
</feature>
<keyword evidence="4" id="KW-1185">Reference proteome</keyword>
<evidence type="ECO:0000256" key="2">
    <source>
        <dbReference type="SAM" id="Phobius"/>
    </source>
</evidence>